<sequence>MKEPSELGAPDIERYIKPWVFTRESSEVQINARINGKYSDFVQTEGDPRLIYNRHDATLECCLEASLEPYVDVYLNDSCASESQRTTTTPCPRTTTHGEQYTPDIHISPPSFLDANAASIANKDNDALSAFVFADRASGVVFSSGLIRASGDRVTAHEFRKARGLAPTLHIVIPTSSPAALAATPTSTTKEQQQEEDSTSCYPSPPLPSFALTLASPITSPRSPIHPHPPTPKPFTRASYYAQVARAPRRPNRNNNTRRIRIPYLPQYCAHTLRPFIPLTNTDCPLCAIQLLACETWWNSRNTNTHTHTPSSKLSGLAVEEGGRSRSRSKSMRVRMLCAPQVLPADCTPTTRAIFYALGLPLGRLDESCVDWDVVDAIMFIPSFPPCRKGSSKMAAAARGSSSSRIHVLFRRARHFFSTPARVLKMARH</sequence>
<dbReference type="EMBL" id="WHVB01000006">
    <property type="protein sequence ID" value="KAF8481708.1"/>
    <property type="molecule type" value="Genomic_DNA"/>
</dbReference>
<feature type="region of interest" description="Disordered" evidence="1">
    <location>
        <begin position="83"/>
        <end position="106"/>
    </location>
</feature>
<dbReference type="AlphaFoldDB" id="A0A9P5MY58"/>
<keyword evidence="3" id="KW-1185">Reference proteome</keyword>
<reference evidence="2" key="2">
    <citation type="journal article" date="2020" name="Nat. Commun.">
        <title>Large-scale genome sequencing of mycorrhizal fungi provides insights into the early evolution of symbiotic traits.</title>
        <authorList>
            <person name="Miyauchi S."/>
            <person name="Kiss E."/>
            <person name="Kuo A."/>
            <person name="Drula E."/>
            <person name="Kohler A."/>
            <person name="Sanchez-Garcia M."/>
            <person name="Morin E."/>
            <person name="Andreopoulos B."/>
            <person name="Barry K.W."/>
            <person name="Bonito G."/>
            <person name="Buee M."/>
            <person name="Carver A."/>
            <person name="Chen C."/>
            <person name="Cichocki N."/>
            <person name="Clum A."/>
            <person name="Culley D."/>
            <person name="Crous P.W."/>
            <person name="Fauchery L."/>
            <person name="Girlanda M."/>
            <person name="Hayes R.D."/>
            <person name="Keri Z."/>
            <person name="LaButti K."/>
            <person name="Lipzen A."/>
            <person name="Lombard V."/>
            <person name="Magnuson J."/>
            <person name="Maillard F."/>
            <person name="Murat C."/>
            <person name="Nolan M."/>
            <person name="Ohm R.A."/>
            <person name="Pangilinan J."/>
            <person name="Pereira M.F."/>
            <person name="Perotto S."/>
            <person name="Peter M."/>
            <person name="Pfister S."/>
            <person name="Riley R."/>
            <person name="Sitrit Y."/>
            <person name="Stielow J.B."/>
            <person name="Szollosi G."/>
            <person name="Zifcakova L."/>
            <person name="Stursova M."/>
            <person name="Spatafora J.W."/>
            <person name="Tedersoo L."/>
            <person name="Vaario L.M."/>
            <person name="Yamada A."/>
            <person name="Yan M."/>
            <person name="Wang P."/>
            <person name="Xu J."/>
            <person name="Bruns T."/>
            <person name="Baldrian P."/>
            <person name="Vilgalys R."/>
            <person name="Dunand C."/>
            <person name="Henrissat B."/>
            <person name="Grigoriev I.V."/>
            <person name="Hibbett D."/>
            <person name="Nagy L.G."/>
            <person name="Martin F.M."/>
        </authorList>
    </citation>
    <scope>NUCLEOTIDE SEQUENCE</scope>
    <source>
        <strain evidence="2">Prilba</strain>
    </source>
</reference>
<feature type="region of interest" description="Disordered" evidence="1">
    <location>
        <begin position="180"/>
        <end position="204"/>
    </location>
</feature>
<dbReference type="Proteomes" id="UP000759537">
    <property type="component" value="Unassembled WGS sequence"/>
</dbReference>
<reference evidence="2" key="1">
    <citation type="submission" date="2019-10" db="EMBL/GenBank/DDBJ databases">
        <authorList>
            <consortium name="DOE Joint Genome Institute"/>
            <person name="Kuo A."/>
            <person name="Miyauchi S."/>
            <person name="Kiss E."/>
            <person name="Drula E."/>
            <person name="Kohler A."/>
            <person name="Sanchez-Garcia M."/>
            <person name="Andreopoulos B."/>
            <person name="Barry K.W."/>
            <person name="Bonito G."/>
            <person name="Buee M."/>
            <person name="Carver A."/>
            <person name="Chen C."/>
            <person name="Cichocki N."/>
            <person name="Clum A."/>
            <person name="Culley D."/>
            <person name="Crous P.W."/>
            <person name="Fauchery L."/>
            <person name="Girlanda M."/>
            <person name="Hayes R."/>
            <person name="Keri Z."/>
            <person name="LaButti K."/>
            <person name="Lipzen A."/>
            <person name="Lombard V."/>
            <person name="Magnuson J."/>
            <person name="Maillard F."/>
            <person name="Morin E."/>
            <person name="Murat C."/>
            <person name="Nolan M."/>
            <person name="Ohm R."/>
            <person name="Pangilinan J."/>
            <person name="Pereira M."/>
            <person name="Perotto S."/>
            <person name="Peter M."/>
            <person name="Riley R."/>
            <person name="Sitrit Y."/>
            <person name="Stielow B."/>
            <person name="Szollosi G."/>
            <person name="Zifcakova L."/>
            <person name="Stursova M."/>
            <person name="Spatafora J.W."/>
            <person name="Tedersoo L."/>
            <person name="Vaario L.-M."/>
            <person name="Yamada A."/>
            <person name="Yan M."/>
            <person name="Wang P."/>
            <person name="Xu J."/>
            <person name="Bruns T."/>
            <person name="Baldrian P."/>
            <person name="Vilgalys R."/>
            <person name="Henrissat B."/>
            <person name="Grigoriev I.V."/>
            <person name="Hibbett D."/>
            <person name="Nagy L.G."/>
            <person name="Martin F.M."/>
        </authorList>
    </citation>
    <scope>NUCLEOTIDE SEQUENCE</scope>
    <source>
        <strain evidence="2">Prilba</strain>
    </source>
</reference>
<feature type="compositionally biased region" description="Low complexity" evidence="1">
    <location>
        <begin position="180"/>
        <end position="189"/>
    </location>
</feature>
<organism evidence="2 3">
    <name type="scientific">Russula ochroleuca</name>
    <dbReference type="NCBI Taxonomy" id="152965"/>
    <lineage>
        <taxon>Eukaryota</taxon>
        <taxon>Fungi</taxon>
        <taxon>Dikarya</taxon>
        <taxon>Basidiomycota</taxon>
        <taxon>Agaricomycotina</taxon>
        <taxon>Agaricomycetes</taxon>
        <taxon>Russulales</taxon>
        <taxon>Russulaceae</taxon>
        <taxon>Russula</taxon>
    </lineage>
</organism>
<protein>
    <submittedName>
        <fullName evidence="2">Uncharacterized protein</fullName>
    </submittedName>
</protein>
<gene>
    <name evidence="2" type="ORF">DFH94DRAFT_732487</name>
</gene>
<feature type="region of interest" description="Disordered" evidence="1">
    <location>
        <begin position="304"/>
        <end position="328"/>
    </location>
</feature>
<feature type="compositionally biased region" description="Polar residues" evidence="1">
    <location>
        <begin position="304"/>
        <end position="314"/>
    </location>
</feature>
<dbReference type="OrthoDB" id="3235298at2759"/>
<evidence type="ECO:0000256" key="1">
    <source>
        <dbReference type="SAM" id="MobiDB-lite"/>
    </source>
</evidence>
<comment type="caution">
    <text evidence="2">The sequence shown here is derived from an EMBL/GenBank/DDBJ whole genome shotgun (WGS) entry which is preliminary data.</text>
</comment>
<name>A0A9P5MY58_9AGAM</name>
<proteinExistence type="predicted"/>
<accession>A0A9P5MY58</accession>
<feature type="compositionally biased region" description="Low complexity" evidence="1">
    <location>
        <begin position="85"/>
        <end position="95"/>
    </location>
</feature>
<evidence type="ECO:0000313" key="3">
    <source>
        <dbReference type="Proteomes" id="UP000759537"/>
    </source>
</evidence>
<evidence type="ECO:0000313" key="2">
    <source>
        <dbReference type="EMBL" id="KAF8481708.1"/>
    </source>
</evidence>